<dbReference type="InterPro" id="IPR001452">
    <property type="entry name" value="SH3_domain"/>
</dbReference>
<evidence type="ECO:0000259" key="5">
    <source>
        <dbReference type="PROSITE" id="PS50002"/>
    </source>
</evidence>
<dbReference type="SUPFAM" id="SSF50044">
    <property type="entry name" value="SH3-domain"/>
    <property type="match status" value="2"/>
</dbReference>
<feature type="domain" description="SH3" evidence="5">
    <location>
        <begin position="1431"/>
        <end position="1498"/>
    </location>
</feature>
<dbReference type="SUPFAM" id="SSF49265">
    <property type="entry name" value="Fibronectin type III"/>
    <property type="match status" value="1"/>
</dbReference>
<feature type="compositionally biased region" description="Acidic residues" evidence="4">
    <location>
        <begin position="1200"/>
        <end position="1209"/>
    </location>
</feature>
<sequence>MGCVLLGEDKLQSRQEDLLDPAKNKAAQTPSVTHCIREAIAVAKLIPHLVGSSRCSCGGLLEGSFFPLLESNSWDVVEIMQAMRCGGLEQVKQTLKQMESQCRLPVLECESTPLPANREGAVESLQPEAVILSKHKETIVIQSQPDLLSLCGLRNQNTNLISLVTKTIEVDCNPGNSDTANTERSFRSYSFGTFKPQTNNSLKETLLSLESEVESLQNNKKEMERVLHSKEESLQRASEEIARLKMSQAGGSFEGREASAGERGDLQLETLKNNWRQENKVLGRRNEELLEQIARLEEDYERELAQLRLQISLQERDVSRLEEENGQQGRTIAELQQKTDDDLNVVLELQEALREKNEQIAFLQRKTEEDLNVIMELQDTLQEKGNSNQEDPSCSSIAPEPEESTRLKASLEESREALSHAQAERARLQELVDRLGSERQLDSQMAAELREEAQRLSCLASGQEAELQQARAERDGLEGEKQDLSARLEGLSRSNGALARKVEEQQEALKISSEMISDLQAQRDAGAREAAMLREAHAASQRDLLALREANEAVSAQLREQEDVKQQLACVQQERTRLQGEADLLRTQHADLLEQRERESQTLDEKNKDLSEKTVALEERGREVSESEAQLREEADSLRRENQALSKQIQMLEAKTGQEASRDANSLAPKGRELQMAKDAPGGDSAVHRFEPSKQEMPKELKPEDSTLSPRHKMAPEITQRSQATVFSYKTVSLGSTFQEQPSALGEDSNLQKELETMATDLKHYKEELEKTKAEAQKWYRELGLAEAKGEEAEKKASQAVNEAKRMRECVKEAEEMKRKNDRLKEEQVFQSHDEETVLVKRDEIVEVRGRMAELERGRSDTVSVKCQQEEQLTLLQSQLKAKSAVENELRAENEALKSQQGKLADKSDTVRALQVRYDDIRQQFDELLQKKTQMDLDIAPLKAKLSYVVQKCQERNSLIVQMIRTLRRYGCIDCALTQEAEDLVNDTALLEYSSAFLPAANRTQEACRNLWEARKTKEEEGSVQHSLPFRRGGLSDVDTSLSFRLCVAKADYCPSPEMPQTMLPTLPLSAGDTVQVTGVPDSRGLYHAEVKGEAGLVPASFIEEREDLNNQVLPSAGSCSGSSSKLSSPEKIISLHQQLQQSHLSNYQVVSSAGPNSNVEMVRGPLAPPCPPLGTLSDFSEPPEPARRTHLCWKRGEEGPEQEQEEDQPQARGSEFGDLARRAVRDTAVVLNNTCPSRVCTSSPASCSTSSAATHSGLSDPPPPNSQDRDVRGFSNTLFTEARSARAKQEPPAAVGSLEVIKTVGQSSLMIGWDRPPLDELGCSNGTFVYGYRIYVDGEFHKSVMSSACTKAVLENLDLSVPVHISVQTLGSNGLFAEKVHVLHKSSSPPAGTAPPTPDLRPLPLRRPSGTTQPLIYRSLALKASSPKSVKPVMFVAVYNYSPLKDSPNIHPTRELAFREGDTVWVFGTPRRDGFCEAEVNGRRGLAPVAFLEEIAMGPPKTVTESVTGFGTVSPGAEDVAPCPPSCSPCPPTTPHQHGRKPPVRRL</sequence>
<feature type="region of interest" description="Disordered" evidence="4">
    <location>
        <begin position="1387"/>
        <end position="1409"/>
    </location>
</feature>
<keyword evidence="1 2" id="KW-0728">SH3 domain</keyword>
<proteinExistence type="predicted"/>
<feature type="coiled-coil region" evidence="3">
    <location>
        <begin position="272"/>
        <end position="366"/>
    </location>
</feature>
<feature type="compositionally biased region" description="Basic and acidic residues" evidence="4">
    <location>
        <begin position="686"/>
        <end position="705"/>
    </location>
</feature>
<evidence type="ECO:0000256" key="2">
    <source>
        <dbReference type="PROSITE-ProRule" id="PRU00192"/>
    </source>
</evidence>
<keyword evidence="3" id="KW-0175">Coiled coil</keyword>
<accession>A0A9D3MAR9</accession>
<dbReference type="PANTHER" id="PTHR36866">
    <property type="entry name" value="CHROMOSOME 4 OPEN READING FRAME 50"/>
    <property type="match status" value="1"/>
</dbReference>
<comment type="caution">
    <text evidence="7">The sequence shown here is derived from an EMBL/GenBank/DDBJ whole genome shotgun (WGS) entry which is preliminary data.</text>
</comment>
<feature type="coiled-coil region" evidence="3">
    <location>
        <begin position="199"/>
        <end position="247"/>
    </location>
</feature>
<feature type="region of interest" description="Disordered" evidence="4">
    <location>
        <begin position="595"/>
        <end position="640"/>
    </location>
</feature>
<dbReference type="PROSITE" id="PS50853">
    <property type="entry name" value="FN3"/>
    <property type="match status" value="1"/>
</dbReference>
<name>A0A9D3MAR9_ANGAN</name>
<dbReference type="InterPro" id="IPR057884">
    <property type="entry name" value="FN3_RIM-BP1/2/3"/>
</dbReference>
<dbReference type="InterPro" id="IPR003961">
    <property type="entry name" value="FN3_dom"/>
</dbReference>
<feature type="coiled-coil region" evidence="3">
    <location>
        <begin position="748"/>
        <end position="827"/>
    </location>
</feature>
<dbReference type="PANTHER" id="PTHR36866:SF1">
    <property type="entry name" value="GENE 1043-RELATED"/>
    <property type="match status" value="1"/>
</dbReference>
<dbReference type="Proteomes" id="UP001044222">
    <property type="component" value="Chromosome 7"/>
</dbReference>
<gene>
    <name evidence="7" type="ORF">ANANG_G00141120</name>
</gene>
<dbReference type="InterPro" id="IPR032771">
    <property type="entry name" value="DUF4527"/>
</dbReference>
<feature type="region of interest" description="Disordered" evidence="4">
    <location>
        <begin position="382"/>
        <end position="405"/>
    </location>
</feature>
<feature type="region of interest" description="Disordered" evidence="4">
    <location>
        <begin position="1239"/>
        <end position="1273"/>
    </location>
</feature>
<dbReference type="InterPro" id="IPR036116">
    <property type="entry name" value="FN3_sf"/>
</dbReference>
<feature type="compositionally biased region" description="Polar residues" evidence="4">
    <location>
        <begin position="382"/>
        <end position="396"/>
    </location>
</feature>
<protein>
    <recommendedName>
        <fullName evidence="9">SH3 domain-containing protein</fullName>
    </recommendedName>
</protein>
<organism evidence="7 8">
    <name type="scientific">Anguilla anguilla</name>
    <name type="common">European freshwater eel</name>
    <name type="synonym">Muraena anguilla</name>
    <dbReference type="NCBI Taxonomy" id="7936"/>
    <lineage>
        <taxon>Eukaryota</taxon>
        <taxon>Metazoa</taxon>
        <taxon>Chordata</taxon>
        <taxon>Craniata</taxon>
        <taxon>Vertebrata</taxon>
        <taxon>Euteleostomi</taxon>
        <taxon>Actinopterygii</taxon>
        <taxon>Neopterygii</taxon>
        <taxon>Teleostei</taxon>
        <taxon>Anguilliformes</taxon>
        <taxon>Anguillidae</taxon>
        <taxon>Anguilla</taxon>
    </lineage>
</organism>
<feature type="region of interest" description="Disordered" evidence="4">
    <location>
        <begin position="676"/>
        <end position="710"/>
    </location>
</feature>
<feature type="compositionally biased region" description="Pro residues" evidence="4">
    <location>
        <begin position="1523"/>
        <end position="1535"/>
    </location>
</feature>
<feature type="region of interest" description="Disordered" evidence="4">
    <location>
        <begin position="1519"/>
        <end position="1548"/>
    </location>
</feature>
<keyword evidence="8" id="KW-1185">Reference proteome</keyword>
<feature type="compositionally biased region" description="Low complexity" evidence="4">
    <location>
        <begin position="1242"/>
        <end position="1257"/>
    </location>
</feature>
<evidence type="ECO:0000256" key="3">
    <source>
        <dbReference type="SAM" id="Coils"/>
    </source>
</evidence>
<feature type="coiled-coil region" evidence="3">
    <location>
        <begin position="880"/>
        <end position="931"/>
    </location>
</feature>
<dbReference type="InterPro" id="IPR013783">
    <property type="entry name" value="Ig-like_fold"/>
</dbReference>
<feature type="domain" description="SH3" evidence="5">
    <location>
        <begin position="1042"/>
        <end position="1108"/>
    </location>
</feature>
<feature type="compositionally biased region" description="Basic residues" evidence="4">
    <location>
        <begin position="1538"/>
        <end position="1548"/>
    </location>
</feature>
<reference evidence="7" key="1">
    <citation type="submission" date="2021-01" db="EMBL/GenBank/DDBJ databases">
        <title>A chromosome-scale assembly of European eel, Anguilla anguilla.</title>
        <authorList>
            <person name="Henkel C."/>
            <person name="Jong-Raadsen S.A."/>
            <person name="Dufour S."/>
            <person name="Weltzien F.-A."/>
            <person name="Palstra A.P."/>
            <person name="Pelster B."/>
            <person name="Spaink H.P."/>
            <person name="Van Den Thillart G.E."/>
            <person name="Jansen H."/>
            <person name="Zahm M."/>
            <person name="Klopp C."/>
            <person name="Cedric C."/>
            <person name="Louis A."/>
            <person name="Berthelot C."/>
            <person name="Parey E."/>
            <person name="Roest Crollius H."/>
            <person name="Montfort J."/>
            <person name="Robinson-Rechavi M."/>
            <person name="Bucao C."/>
            <person name="Bouchez O."/>
            <person name="Gislard M."/>
            <person name="Lluch J."/>
            <person name="Milhes M."/>
            <person name="Lampietro C."/>
            <person name="Lopez Roques C."/>
            <person name="Donnadieu C."/>
            <person name="Braasch I."/>
            <person name="Desvignes T."/>
            <person name="Postlethwait J."/>
            <person name="Bobe J."/>
            <person name="Guiguen Y."/>
            <person name="Dirks R."/>
        </authorList>
    </citation>
    <scope>NUCLEOTIDE SEQUENCE</scope>
    <source>
        <strain evidence="7">Tag_6206</strain>
        <tissue evidence="7">Liver</tissue>
    </source>
</reference>
<dbReference type="Gene3D" id="2.30.30.40">
    <property type="entry name" value="SH3 Domains"/>
    <property type="match status" value="2"/>
</dbReference>
<feature type="region of interest" description="Disordered" evidence="4">
    <location>
        <begin position="1198"/>
        <end position="1217"/>
    </location>
</feature>
<dbReference type="SMART" id="SM00326">
    <property type="entry name" value="SH3"/>
    <property type="match status" value="2"/>
</dbReference>
<dbReference type="EMBL" id="JAFIRN010000007">
    <property type="protein sequence ID" value="KAG5845611.1"/>
    <property type="molecule type" value="Genomic_DNA"/>
</dbReference>
<dbReference type="InterPro" id="IPR036028">
    <property type="entry name" value="SH3-like_dom_sf"/>
</dbReference>
<evidence type="ECO:0000256" key="1">
    <source>
        <dbReference type="ARBA" id="ARBA00022443"/>
    </source>
</evidence>
<feature type="domain" description="Fibronectin type-III" evidence="6">
    <location>
        <begin position="1295"/>
        <end position="1392"/>
    </location>
</feature>
<evidence type="ECO:0000313" key="8">
    <source>
        <dbReference type="Proteomes" id="UP001044222"/>
    </source>
</evidence>
<dbReference type="Pfam" id="PF15030">
    <property type="entry name" value="DUF4527"/>
    <property type="match status" value="1"/>
</dbReference>
<feature type="compositionally biased region" description="Pro residues" evidence="4">
    <location>
        <begin position="1393"/>
        <end position="1402"/>
    </location>
</feature>
<dbReference type="Pfam" id="PF25523">
    <property type="entry name" value="Ig_RIMBP2"/>
    <property type="match status" value="1"/>
</dbReference>
<evidence type="ECO:0000256" key="4">
    <source>
        <dbReference type="SAM" id="MobiDB-lite"/>
    </source>
</evidence>
<dbReference type="Gene3D" id="2.60.40.10">
    <property type="entry name" value="Immunoglobulins"/>
    <property type="match status" value="1"/>
</dbReference>
<evidence type="ECO:0008006" key="9">
    <source>
        <dbReference type="Google" id="ProtNLM"/>
    </source>
</evidence>
<dbReference type="Pfam" id="PF07653">
    <property type="entry name" value="SH3_2"/>
    <property type="match status" value="1"/>
</dbReference>
<dbReference type="PROSITE" id="PS50002">
    <property type="entry name" value="SH3"/>
    <property type="match status" value="2"/>
</dbReference>
<evidence type="ECO:0000259" key="6">
    <source>
        <dbReference type="PROSITE" id="PS50853"/>
    </source>
</evidence>
<evidence type="ECO:0000313" key="7">
    <source>
        <dbReference type="EMBL" id="KAG5845611.1"/>
    </source>
</evidence>